<feature type="domain" description="Core-binding (CB)" evidence="5">
    <location>
        <begin position="1"/>
        <end position="78"/>
    </location>
</feature>
<dbReference type="GO" id="GO:0006310">
    <property type="term" value="P:DNA recombination"/>
    <property type="evidence" value="ECO:0007669"/>
    <property type="project" value="UniProtKB-KW"/>
</dbReference>
<evidence type="ECO:0000259" key="4">
    <source>
        <dbReference type="PROSITE" id="PS51898"/>
    </source>
</evidence>
<dbReference type="AlphaFoldDB" id="A0A1X7DTA5"/>
<dbReference type="InterPro" id="IPR011010">
    <property type="entry name" value="DNA_brk_join_enz"/>
</dbReference>
<dbReference type="Gene3D" id="1.10.150.130">
    <property type="match status" value="1"/>
</dbReference>
<reference evidence="7" key="1">
    <citation type="submission" date="2017-04" db="EMBL/GenBank/DDBJ databases">
        <authorList>
            <person name="Varghese N."/>
            <person name="Submissions S."/>
        </authorList>
    </citation>
    <scope>NUCLEOTIDE SEQUENCE [LARGE SCALE GENOMIC DNA]</scope>
    <source>
        <strain evidence="7">NIO-1021</strain>
    </source>
</reference>
<dbReference type="SUPFAM" id="SSF56349">
    <property type="entry name" value="DNA breaking-rejoining enzymes"/>
    <property type="match status" value="1"/>
</dbReference>
<dbReference type="InterPro" id="IPR010998">
    <property type="entry name" value="Integrase_recombinase_N"/>
</dbReference>
<evidence type="ECO:0000313" key="7">
    <source>
        <dbReference type="Proteomes" id="UP000192929"/>
    </source>
</evidence>
<dbReference type="GO" id="GO:0015074">
    <property type="term" value="P:DNA integration"/>
    <property type="evidence" value="ECO:0007669"/>
    <property type="project" value="InterPro"/>
</dbReference>
<sequence length="209" mass="22568">MATVVNAHIEGLTAVTDGTRHRYRKLAQRHITAASLGPVPVDTLTRQNVAAWLNSLPLAVESKRNVHSLLSAALSQAVQDGVIPTNVAHGARFPRSTTRRESVFLTRAEVCLIADAVPARHSPLVHFLAGTGLRWSEATALRIRDVGTSRERGSVSVTRAWKEAERGWVVGAPKTARGRRTVSIPATMTTLVQGAMAGRGRDELLFTAQ</sequence>
<dbReference type="PROSITE" id="PS51898">
    <property type="entry name" value="TYR_RECOMBINASE"/>
    <property type="match status" value="1"/>
</dbReference>
<dbReference type="EMBL" id="FXAC01000015">
    <property type="protein sequence ID" value="SMF21058.1"/>
    <property type="molecule type" value="Genomic_DNA"/>
</dbReference>
<gene>
    <name evidence="6" type="ORF">SAMN06296028_1157</name>
</gene>
<feature type="domain" description="Tyr recombinase" evidence="4">
    <location>
        <begin position="100"/>
        <end position="209"/>
    </location>
</feature>
<keyword evidence="7" id="KW-1185">Reference proteome</keyword>
<dbReference type="InterPro" id="IPR013762">
    <property type="entry name" value="Integrase-like_cat_sf"/>
</dbReference>
<evidence type="ECO:0000256" key="1">
    <source>
        <dbReference type="ARBA" id="ARBA00023125"/>
    </source>
</evidence>
<dbReference type="GO" id="GO:0003677">
    <property type="term" value="F:DNA binding"/>
    <property type="evidence" value="ECO:0007669"/>
    <property type="project" value="UniProtKB-UniRule"/>
</dbReference>
<evidence type="ECO:0000313" key="6">
    <source>
        <dbReference type="EMBL" id="SMF21058.1"/>
    </source>
</evidence>
<dbReference type="Proteomes" id="UP000192929">
    <property type="component" value="Unassembled WGS sequence"/>
</dbReference>
<dbReference type="PROSITE" id="PS51900">
    <property type="entry name" value="CB"/>
    <property type="match status" value="1"/>
</dbReference>
<evidence type="ECO:0000256" key="2">
    <source>
        <dbReference type="ARBA" id="ARBA00023172"/>
    </source>
</evidence>
<dbReference type="InterPro" id="IPR002104">
    <property type="entry name" value="Integrase_catalytic"/>
</dbReference>
<accession>A0A1X7DTA5</accession>
<dbReference type="InterPro" id="IPR044068">
    <property type="entry name" value="CB"/>
</dbReference>
<evidence type="ECO:0000259" key="5">
    <source>
        <dbReference type="PROSITE" id="PS51900"/>
    </source>
</evidence>
<protein>
    <submittedName>
        <fullName evidence="6">Uncharacterized protein</fullName>
    </submittedName>
</protein>
<organism evidence="6 7">
    <name type="scientific">Kocuria marina subsp. indica</name>
    <dbReference type="NCBI Taxonomy" id="1049583"/>
    <lineage>
        <taxon>Bacteria</taxon>
        <taxon>Bacillati</taxon>
        <taxon>Actinomycetota</taxon>
        <taxon>Actinomycetes</taxon>
        <taxon>Micrococcales</taxon>
        <taxon>Micrococcaceae</taxon>
        <taxon>Kocuria</taxon>
    </lineage>
</organism>
<evidence type="ECO:0000256" key="3">
    <source>
        <dbReference type="PROSITE-ProRule" id="PRU01248"/>
    </source>
</evidence>
<dbReference type="Gene3D" id="1.10.443.10">
    <property type="entry name" value="Intergrase catalytic core"/>
    <property type="match status" value="1"/>
</dbReference>
<proteinExistence type="predicted"/>
<keyword evidence="2" id="KW-0233">DNA recombination</keyword>
<keyword evidence="1 3" id="KW-0238">DNA-binding</keyword>
<name>A0A1X7DTA5_9MICC</name>